<evidence type="ECO:0000313" key="8">
    <source>
        <dbReference type="EMBL" id="MDJ1372169.1"/>
    </source>
</evidence>
<dbReference type="GO" id="GO:0003677">
    <property type="term" value="F:DNA binding"/>
    <property type="evidence" value="ECO:0007669"/>
    <property type="project" value="UniProtKB-KW"/>
</dbReference>
<dbReference type="SUPFAM" id="SSF52172">
    <property type="entry name" value="CheY-like"/>
    <property type="match status" value="1"/>
</dbReference>
<proteinExistence type="predicted"/>
<evidence type="ECO:0000313" key="9">
    <source>
        <dbReference type="Proteomes" id="UP001170379"/>
    </source>
</evidence>
<evidence type="ECO:0000256" key="2">
    <source>
        <dbReference type="ARBA" id="ARBA00023015"/>
    </source>
</evidence>
<evidence type="ECO:0000259" key="7">
    <source>
        <dbReference type="PROSITE" id="PS50110"/>
    </source>
</evidence>
<dbReference type="SMART" id="SM00448">
    <property type="entry name" value="REC"/>
    <property type="match status" value="1"/>
</dbReference>
<dbReference type="SMART" id="SM00421">
    <property type="entry name" value="HTH_LUXR"/>
    <property type="match status" value="1"/>
</dbReference>
<dbReference type="Proteomes" id="UP001170379">
    <property type="component" value="Unassembled WGS sequence"/>
</dbReference>
<organism evidence="8 9">
    <name type="scientific">Gulosibacter molinativorax</name>
    <dbReference type="NCBI Taxonomy" id="256821"/>
    <lineage>
        <taxon>Bacteria</taxon>
        <taxon>Bacillati</taxon>
        <taxon>Actinomycetota</taxon>
        <taxon>Actinomycetes</taxon>
        <taxon>Micrococcales</taxon>
        <taxon>Microbacteriaceae</taxon>
        <taxon>Gulosibacter</taxon>
    </lineage>
</organism>
<dbReference type="Gene3D" id="3.40.50.2300">
    <property type="match status" value="1"/>
</dbReference>
<keyword evidence="2" id="KW-0805">Transcription regulation</keyword>
<reference evidence="8" key="2">
    <citation type="journal article" date="2022" name="Sci. Rep.">
        <title>In silico prediction of the enzymes involved in the degradation of the herbicide molinate by Gulosibacter molinativorax ON4T.</title>
        <authorList>
            <person name="Lopes A.R."/>
            <person name="Bunin E."/>
            <person name="Viana A.T."/>
            <person name="Froufe H."/>
            <person name="Munoz-Merida A."/>
            <person name="Pinho D."/>
            <person name="Figueiredo J."/>
            <person name="Barroso C."/>
            <person name="Vaz-Moreira I."/>
            <person name="Bellanger X."/>
            <person name="Egas C."/>
            <person name="Nunes O.C."/>
        </authorList>
    </citation>
    <scope>NUCLEOTIDE SEQUENCE</scope>
    <source>
        <strain evidence="8">ON4</strain>
    </source>
</reference>
<accession>A0ABT7CAK2</accession>
<keyword evidence="4" id="KW-0804">Transcription</keyword>
<dbReference type="PANTHER" id="PTHR43214:SF24">
    <property type="entry name" value="TRANSCRIPTIONAL REGULATORY PROTEIN NARL-RELATED"/>
    <property type="match status" value="1"/>
</dbReference>
<dbReference type="InterPro" id="IPR016032">
    <property type="entry name" value="Sig_transdc_resp-reg_C-effctor"/>
</dbReference>
<keyword evidence="1 5" id="KW-0597">Phosphoprotein</keyword>
<dbReference type="PANTHER" id="PTHR43214">
    <property type="entry name" value="TWO-COMPONENT RESPONSE REGULATOR"/>
    <property type="match status" value="1"/>
</dbReference>
<feature type="modified residue" description="4-aspartylphosphate" evidence="5">
    <location>
        <position position="52"/>
    </location>
</feature>
<feature type="domain" description="Response regulatory" evidence="7">
    <location>
        <begin position="2"/>
        <end position="122"/>
    </location>
</feature>
<dbReference type="InterPro" id="IPR039420">
    <property type="entry name" value="WalR-like"/>
</dbReference>
<dbReference type="CDD" id="cd06170">
    <property type="entry name" value="LuxR_C_like"/>
    <property type="match status" value="1"/>
</dbReference>
<sequence>MRIVICEDNALLRAGLSRLLSDEGHEIVAALPDAIELQDRVTETSPDLVLLDVRLPPTFTDEGVRAAISLREQTPGLPILVLSQYVEERYATELIARSKGALGYLLKDRVADVAEFLDSVEQVADGGTVLDPEVVGQLLGRRSRDSQLDALTERERTVLGLMAEGKSNAAIASQLYISEGSVEKHISQVFQKLGLGAETGGNRRVLAVLAYLGVEIDETGDAR</sequence>
<dbReference type="EMBL" id="PXVD01000021">
    <property type="protein sequence ID" value="MDJ1372169.1"/>
    <property type="molecule type" value="Genomic_DNA"/>
</dbReference>
<evidence type="ECO:0000256" key="3">
    <source>
        <dbReference type="ARBA" id="ARBA00023125"/>
    </source>
</evidence>
<dbReference type="SUPFAM" id="SSF46894">
    <property type="entry name" value="C-terminal effector domain of the bipartite response regulators"/>
    <property type="match status" value="1"/>
</dbReference>
<feature type="domain" description="HTH luxR-type" evidence="6">
    <location>
        <begin position="144"/>
        <end position="209"/>
    </location>
</feature>
<keyword evidence="9" id="KW-1185">Reference proteome</keyword>
<name>A0ABT7CAK2_9MICO</name>
<dbReference type="InterPro" id="IPR011006">
    <property type="entry name" value="CheY-like_superfamily"/>
</dbReference>
<evidence type="ECO:0000256" key="5">
    <source>
        <dbReference type="PROSITE-ProRule" id="PRU00169"/>
    </source>
</evidence>
<dbReference type="Pfam" id="PF00072">
    <property type="entry name" value="Response_reg"/>
    <property type="match status" value="1"/>
</dbReference>
<protein>
    <submittedName>
        <fullName evidence="8">DNA-binding response regulator</fullName>
    </submittedName>
</protein>
<keyword evidence="3 8" id="KW-0238">DNA-binding</keyword>
<dbReference type="PROSITE" id="PS50043">
    <property type="entry name" value="HTH_LUXR_2"/>
    <property type="match status" value="1"/>
</dbReference>
<dbReference type="InterPro" id="IPR058245">
    <property type="entry name" value="NreC/VraR/RcsB-like_REC"/>
</dbReference>
<dbReference type="PROSITE" id="PS50110">
    <property type="entry name" value="RESPONSE_REGULATORY"/>
    <property type="match status" value="1"/>
</dbReference>
<dbReference type="Pfam" id="PF00196">
    <property type="entry name" value="GerE"/>
    <property type="match status" value="1"/>
</dbReference>
<dbReference type="RefSeq" id="WP_026937411.1">
    <property type="nucleotide sequence ID" value="NZ_CP028426.1"/>
</dbReference>
<evidence type="ECO:0000256" key="1">
    <source>
        <dbReference type="ARBA" id="ARBA00022553"/>
    </source>
</evidence>
<dbReference type="CDD" id="cd17535">
    <property type="entry name" value="REC_NarL-like"/>
    <property type="match status" value="1"/>
</dbReference>
<evidence type="ECO:0000256" key="4">
    <source>
        <dbReference type="ARBA" id="ARBA00023163"/>
    </source>
</evidence>
<reference evidence="8" key="1">
    <citation type="submission" date="2018-03" db="EMBL/GenBank/DDBJ databases">
        <authorList>
            <person name="Nunes O.C."/>
            <person name="Lopes A.R."/>
            <person name="Froufe H."/>
            <person name="Munoz-Merida A."/>
            <person name="Barroso C."/>
            <person name="Egas C."/>
        </authorList>
    </citation>
    <scope>NUCLEOTIDE SEQUENCE</scope>
    <source>
        <strain evidence="8">ON4</strain>
    </source>
</reference>
<dbReference type="InterPro" id="IPR001789">
    <property type="entry name" value="Sig_transdc_resp-reg_receiver"/>
</dbReference>
<dbReference type="PRINTS" id="PR00038">
    <property type="entry name" value="HTHLUXR"/>
</dbReference>
<gene>
    <name evidence="8" type="ORF">C7K25_12445</name>
</gene>
<comment type="caution">
    <text evidence="8">The sequence shown here is derived from an EMBL/GenBank/DDBJ whole genome shotgun (WGS) entry which is preliminary data.</text>
</comment>
<evidence type="ECO:0000259" key="6">
    <source>
        <dbReference type="PROSITE" id="PS50043"/>
    </source>
</evidence>
<dbReference type="InterPro" id="IPR000792">
    <property type="entry name" value="Tscrpt_reg_LuxR_C"/>
</dbReference>